<dbReference type="Pfam" id="PF00561">
    <property type="entry name" value="Abhydrolase_1"/>
    <property type="match status" value="1"/>
</dbReference>
<proteinExistence type="predicted"/>
<evidence type="ECO:0000313" key="3">
    <source>
        <dbReference type="Proteomes" id="UP000316988"/>
    </source>
</evidence>
<feature type="domain" description="AB hydrolase-1" evidence="1">
    <location>
        <begin position="25"/>
        <end position="248"/>
    </location>
</feature>
<dbReference type="PRINTS" id="PR00111">
    <property type="entry name" value="ABHYDROLASE"/>
</dbReference>
<dbReference type="AlphaFoldDB" id="A0A554SGN0"/>
<evidence type="ECO:0000259" key="1">
    <source>
        <dbReference type="Pfam" id="PF00561"/>
    </source>
</evidence>
<reference evidence="2 3" key="1">
    <citation type="submission" date="2019-07" db="EMBL/GenBank/DDBJ databases">
        <authorList>
            <person name="Zhao L.H."/>
        </authorList>
    </citation>
    <scope>NUCLEOTIDE SEQUENCE [LARGE SCALE GENOMIC DNA]</scope>
    <source>
        <strain evidence="2 3">Co35</strain>
    </source>
</reference>
<dbReference type="InterPro" id="IPR029058">
    <property type="entry name" value="AB_hydrolase_fold"/>
</dbReference>
<protein>
    <submittedName>
        <fullName evidence="2">Alpha/beta fold hydrolase</fullName>
    </submittedName>
</protein>
<organism evidence="2 3">
    <name type="scientific">Aeromicrobium piscarium</name>
    <dbReference type="NCBI Taxonomy" id="2590901"/>
    <lineage>
        <taxon>Bacteria</taxon>
        <taxon>Bacillati</taxon>
        <taxon>Actinomycetota</taxon>
        <taxon>Actinomycetes</taxon>
        <taxon>Propionibacteriales</taxon>
        <taxon>Nocardioidaceae</taxon>
        <taxon>Aeromicrobium</taxon>
    </lineage>
</organism>
<dbReference type="OrthoDB" id="9785847at2"/>
<dbReference type="Proteomes" id="UP000316988">
    <property type="component" value="Unassembled WGS sequence"/>
</dbReference>
<dbReference type="RefSeq" id="WP_143911625.1">
    <property type="nucleotide sequence ID" value="NZ_VLNT01000002.1"/>
</dbReference>
<dbReference type="PANTHER" id="PTHR43433">
    <property type="entry name" value="HYDROLASE, ALPHA/BETA FOLD FAMILY PROTEIN"/>
    <property type="match status" value="1"/>
</dbReference>
<keyword evidence="2" id="KW-0378">Hydrolase</keyword>
<dbReference type="PANTHER" id="PTHR43433:SF5">
    <property type="entry name" value="AB HYDROLASE-1 DOMAIN-CONTAINING PROTEIN"/>
    <property type="match status" value="1"/>
</dbReference>
<keyword evidence="3" id="KW-1185">Reference proteome</keyword>
<dbReference type="InterPro" id="IPR000073">
    <property type="entry name" value="AB_hydrolase_1"/>
</dbReference>
<name>A0A554SGN0_9ACTN</name>
<dbReference type="Gene3D" id="3.40.50.1820">
    <property type="entry name" value="alpha/beta hydrolase"/>
    <property type="match status" value="1"/>
</dbReference>
<dbReference type="GO" id="GO:0016787">
    <property type="term" value="F:hydrolase activity"/>
    <property type="evidence" value="ECO:0007669"/>
    <property type="project" value="UniProtKB-KW"/>
</dbReference>
<sequence length="269" mass="28805">MTDRFARSPDGTMLGYEVAGDPALPTLLLLHSLGADRGMWGRCRALLQEQYRLILPDTRGHGSSEAATEQSVTSWTEDLVAILDDADADRCTVVGVSLGGIQAIVLAAHRPERVRGMVVADSFVGLDADVAVAKIASSVEQARTLSMPAVADRYLADTFREPYPPDAEAVRRAIAQMDRDSYIAAVEACFGIDIRDLLGRIAAPARVVWGDRDQKTPRPLSEEIVAGLARADLVVLPDAGHLSNADNPGDFAAEVHAFCEQLDAAAAKE</sequence>
<accession>A0A554SGN0</accession>
<dbReference type="EMBL" id="VLNT01000002">
    <property type="protein sequence ID" value="TSD65502.1"/>
    <property type="molecule type" value="Genomic_DNA"/>
</dbReference>
<gene>
    <name evidence="2" type="ORF">FNM00_03490</name>
</gene>
<comment type="caution">
    <text evidence="2">The sequence shown here is derived from an EMBL/GenBank/DDBJ whole genome shotgun (WGS) entry which is preliminary data.</text>
</comment>
<dbReference type="SUPFAM" id="SSF53474">
    <property type="entry name" value="alpha/beta-Hydrolases"/>
    <property type="match status" value="1"/>
</dbReference>
<dbReference type="InterPro" id="IPR050471">
    <property type="entry name" value="AB_hydrolase"/>
</dbReference>
<evidence type="ECO:0000313" key="2">
    <source>
        <dbReference type="EMBL" id="TSD65502.1"/>
    </source>
</evidence>